<dbReference type="GO" id="GO:0022857">
    <property type="term" value="F:transmembrane transporter activity"/>
    <property type="evidence" value="ECO:0007669"/>
    <property type="project" value="InterPro"/>
</dbReference>
<evidence type="ECO:0000256" key="6">
    <source>
        <dbReference type="SAM" id="Phobius"/>
    </source>
</evidence>
<evidence type="ECO:0000256" key="4">
    <source>
        <dbReference type="ARBA" id="ARBA00022989"/>
    </source>
</evidence>
<dbReference type="Proteomes" id="UP000464674">
    <property type="component" value="Chromosome"/>
</dbReference>
<dbReference type="InterPro" id="IPR050189">
    <property type="entry name" value="MFS_Efflux_Transporters"/>
</dbReference>
<feature type="transmembrane region" description="Helical" evidence="6">
    <location>
        <begin position="197"/>
        <end position="220"/>
    </location>
</feature>
<name>A0A857FSA1_KOMXY</name>
<keyword evidence="5 6" id="KW-0472">Membrane</keyword>
<feature type="domain" description="Major facilitator superfamily (MFS) profile" evidence="7">
    <location>
        <begin position="3"/>
        <end position="371"/>
    </location>
</feature>
<evidence type="ECO:0000259" key="7">
    <source>
        <dbReference type="PROSITE" id="PS50850"/>
    </source>
</evidence>
<evidence type="ECO:0000256" key="5">
    <source>
        <dbReference type="ARBA" id="ARBA00023136"/>
    </source>
</evidence>
<dbReference type="InterPro" id="IPR036259">
    <property type="entry name" value="MFS_trans_sf"/>
</dbReference>
<dbReference type="InterPro" id="IPR011701">
    <property type="entry name" value="MFS"/>
</dbReference>
<dbReference type="OrthoDB" id="9788453at2"/>
<evidence type="ECO:0000256" key="3">
    <source>
        <dbReference type="ARBA" id="ARBA00022692"/>
    </source>
</evidence>
<keyword evidence="3 6" id="KW-0812">Transmembrane</keyword>
<dbReference type="PANTHER" id="PTHR43124:SF4">
    <property type="entry name" value="SUGAR EFFLUX TRANSPORTER"/>
    <property type="match status" value="1"/>
</dbReference>
<feature type="transmembrane region" description="Helical" evidence="6">
    <location>
        <begin position="71"/>
        <end position="92"/>
    </location>
</feature>
<feature type="transmembrane region" description="Helical" evidence="6">
    <location>
        <begin position="232"/>
        <end position="251"/>
    </location>
</feature>
<proteinExistence type="predicted"/>
<evidence type="ECO:0000313" key="9">
    <source>
        <dbReference type="Proteomes" id="UP000464674"/>
    </source>
</evidence>
<feature type="transmembrane region" description="Helical" evidence="6">
    <location>
        <begin position="128"/>
        <end position="149"/>
    </location>
</feature>
<dbReference type="Pfam" id="PF07690">
    <property type="entry name" value="MFS_1"/>
    <property type="match status" value="1"/>
</dbReference>
<feature type="transmembrane region" description="Helical" evidence="6">
    <location>
        <begin position="349"/>
        <end position="366"/>
    </location>
</feature>
<feature type="transmembrane region" description="Helical" evidence="6">
    <location>
        <begin position="263"/>
        <end position="285"/>
    </location>
</feature>
<feature type="transmembrane region" description="Helical" evidence="6">
    <location>
        <begin position="45"/>
        <end position="64"/>
    </location>
</feature>
<dbReference type="Gene3D" id="1.20.1250.20">
    <property type="entry name" value="MFS general substrate transporter like domains"/>
    <property type="match status" value="1"/>
</dbReference>
<organism evidence="8 9">
    <name type="scientific">Komagataeibacter xylinus</name>
    <name type="common">Gluconacetobacter xylinus</name>
    <dbReference type="NCBI Taxonomy" id="28448"/>
    <lineage>
        <taxon>Bacteria</taxon>
        <taxon>Pseudomonadati</taxon>
        <taxon>Pseudomonadota</taxon>
        <taxon>Alphaproteobacteria</taxon>
        <taxon>Acetobacterales</taxon>
        <taxon>Acetobacteraceae</taxon>
        <taxon>Komagataeibacter</taxon>
    </lineage>
</organism>
<feature type="transmembrane region" description="Helical" evidence="6">
    <location>
        <begin position="98"/>
        <end position="116"/>
    </location>
</feature>
<dbReference type="CDD" id="cd17324">
    <property type="entry name" value="MFS_NepI_like"/>
    <property type="match status" value="1"/>
</dbReference>
<sequence>MMRIVMLSMGAFVWLVTEVLPIGLLTDMAAGLHVSPGRIGLLVTGYAWLVALTAIPLTLLTSGLDRRTLMAVLLGLAGVMDIACAFVSHYALMAVMRVALALGHGIFWSIIAGVAVRLAPHMPVARATAWAFTGVAVGFAGGIPLAAAIGQWLGWRAAFVVCGIAALAIMGGVLTLLPPLPSQRRHLDIPALLRQPVLRYIAVLTALVVSAHFTAYTYIIPLLSAIPHTPERLVPLLLLVYGVAGIGGNWLGGRLPWSAGRMIGIAMLALMASHVLLLASGWSAWLAWVDMAVWGIIAALINLGPQSYAIELAPHQREAACSFCVTGFNSGIGAGALCGGVVLSSAGPYGVLAWSAGLAGVALVALRAGRSYGGRHVSSGGALPYAAPSPDRTRTS</sequence>
<dbReference type="PROSITE" id="PS50850">
    <property type="entry name" value="MFS"/>
    <property type="match status" value="1"/>
</dbReference>
<dbReference type="RefSeq" id="WP_159262880.1">
    <property type="nucleotide sequence ID" value="NZ_CP041348.1"/>
</dbReference>
<evidence type="ECO:0000256" key="2">
    <source>
        <dbReference type="ARBA" id="ARBA00022475"/>
    </source>
</evidence>
<evidence type="ECO:0000313" key="8">
    <source>
        <dbReference type="EMBL" id="QHC36409.1"/>
    </source>
</evidence>
<feature type="transmembrane region" description="Helical" evidence="6">
    <location>
        <begin position="322"/>
        <end position="343"/>
    </location>
</feature>
<feature type="transmembrane region" description="Helical" evidence="6">
    <location>
        <begin position="291"/>
        <end position="310"/>
    </location>
</feature>
<keyword evidence="4 6" id="KW-1133">Transmembrane helix</keyword>
<evidence type="ECO:0000256" key="1">
    <source>
        <dbReference type="ARBA" id="ARBA00004651"/>
    </source>
</evidence>
<gene>
    <name evidence="8" type="ORF">FMA36_13690</name>
</gene>
<dbReference type="GO" id="GO:0005886">
    <property type="term" value="C:plasma membrane"/>
    <property type="evidence" value="ECO:0007669"/>
    <property type="project" value="UniProtKB-SubCell"/>
</dbReference>
<accession>A0A857FSA1</accession>
<feature type="transmembrane region" description="Helical" evidence="6">
    <location>
        <begin position="155"/>
        <end position="177"/>
    </location>
</feature>
<dbReference type="SUPFAM" id="SSF103473">
    <property type="entry name" value="MFS general substrate transporter"/>
    <property type="match status" value="1"/>
</dbReference>
<reference evidence="8 9" key="1">
    <citation type="journal article" date="2020" name="Carbohydr. Polym.">
        <title>Characterization and optimization of production of bacterial cellulose from strain CGMCC 17276 based on whole-genome analysis.</title>
        <authorList>
            <person name="Lu T."/>
            <person name="Gao H."/>
            <person name="Liao B."/>
            <person name="Wu J."/>
            <person name="Zhang W."/>
            <person name="Huang J."/>
            <person name="Liu M."/>
            <person name="Huang J."/>
            <person name="Chang Z."/>
            <person name="Jin M."/>
            <person name="Yi Z."/>
            <person name="Jiang D."/>
        </authorList>
    </citation>
    <scope>NUCLEOTIDE SEQUENCE [LARGE SCALE GENOMIC DNA]</scope>
    <source>
        <strain evidence="8 9">CGMCC 17276</strain>
    </source>
</reference>
<keyword evidence="2" id="KW-1003">Cell membrane</keyword>
<dbReference type="AlphaFoldDB" id="A0A857FSA1"/>
<dbReference type="PANTHER" id="PTHR43124">
    <property type="entry name" value="PURINE EFFLUX PUMP PBUE"/>
    <property type="match status" value="1"/>
</dbReference>
<protein>
    <submittedName>
        <fullName evidence="8">MFS transporter</fullName>
    </submittedName>
</protein>
<comment type="subcellular location">
    <subcellularLocation>
        <location evidence="1">Cell membrane</location>
        <topology evidence="1">Multi-pass membrane protein</topology>
    </subcellularLocation>
</comment>
<dbReference type="InterPro" id="IPR020846">
    <property type="entry name" value="MFS_dom"/>
</dbReference>
<dbReference type="EMBL" id="CP041348">
    <property type="protein sequence ID" value="QHC36409.1"/>
    <property type="molecule type" value="Genomic_DNA"/>
</dbReference>